<keyword evidence="1" id="KW-0812">Transmembrane</keyword>
<proteinExistence type="predicted"/>
<protein>
    <submittedName>
        <fullName evidence="2">Uncharacterized protein</fullName>
    </submittedName>
</protein>
<feature type="transmembrane region" description="Helical" evidence="1">
    <location>
        <begin position="31"/>
        <end position="50"/>
    </location>
</feature>
<evidence type="ECO:0000256" key="1">
    <source>
        <dbReference type="SAM" id="Phobius"/>
    </source>
</evidence>
<dbReference type="EMBL" id="JAALHA020000023">
    <property type="protein sequence ID" value="MDR9899255.1"/>
    <property type="molecule type" value="Genomic_DNA"/>
</dbReference>
<evidence type="ECO:0000313" key="2">
    <source>
        <dbReference type="EMBL" id="MDR9899255.1"/>
    </source>
</evidence>
<dbReference type="RefSeq" id="WP_208354440.1">
    <property type="nucleotide sequence ID" value="NZ_JAALHA020000023.1"/>
</dbReference>
<sequence>MTFVLLSRVLLWLLLGAIIFALFQKFPYGSFLGRFLLIILIIIVVLTFLNPREPVVGELWRVVSFPLKPLGASILLLVFAAQRIKGGGVDKPGGFLISWALIILLLASTPAFGYLLTRTPVALAPSPEVLVAWNQQTTAPRSDVVGSGILSSRNMDQATIAYSSTDIKPKPYLLEGPSPRDIPRRGLRLEDFVPNAQTLALTTSVWDSYLTRIYVFLRSGR</sequence>
<reference evidence="3" key="1">
    <citation type="journal article" date="2021" name="Science">
        <title>Hunting the eagle killer: A cyanobacterial neurotoxin causes vacuolar myelinopathy.</title>
        <authorList>
            <person name="Breinlinger S."/>
            <person name="Phillips T.J."/>
            <person name="Haram B.N."/>
            <person name="Mares J."/>
            <person name="Martinez Yerena J.A."/>
            <person name="Hrouzek P."/>
            <person name="Sobotka R."/>
            <person name="Henderson W.M."/>
            <person name="Schmieder P."/>
            <person name="Williams S.M."/>
            <person name="Lauderdale J.D."/>
            <person name="Wilde H.D."/>
            <person name="Gerrin W."/>
            <person name="Kust A."/>
            <person name="Washington J.W."/>
            <person name="Wagner C."/>
            <person name="Geier B."/>
            <person name="Liebeke M."/>
            <person name="Enke H."/>
            <person name="Niedermeyer T.H.J."/>
            <person name="Wilde S.B."/>
        </authorList>
    </citation>
    <scope>NUCLEOTIDE SEQUENCE [LARGE SCALE GENOMIC DNA]</scope>
    <source>
        <strain evidence="3">Thurmond2011</strain>
    </source>
</reference>
<comment type="caution">
    <text evidence="2">The sequence shown here is derived from an EMBL/GenBank/DDBJ whole genome shotgun (WGS) entry which is preliminary data.</text>
</comment>
<keyword evidence="3" id="KW-1185">Reference proteome</keyword>
<feature type="transmembrane region" description="Helical" evidence="1">
    <location>
        <begin position="93"/>
        <end position="116"/>
    </location>
</feature>
<organism evidence="2 3">
    <name type="scientific">Aetokthonos hydrillicola Thurmond2011</name>
    <dbReference type="NCBI Taxonomy" id="2712845"/>
    <lineage>
        <taxon>Bacteria</taxon>
        <taxon>Bacillati</taxon>
        <taxon>Cyanobacteriota</taxon>
        <taxon>Cyanophyceae</taxon>
        <taxon>Nostocales</taxon>
        <taxon>Hapalosiphonaceae</taxon>
        <taxon>Aetokthonos</taxon>
    </lineage>
</organism>
<keyword evidence="1" id="KW-1133">Transmembrane helix</keyword>
<evidence type="ECO:0000313" key="3">
    <source>
        <dbReference type="Proteomes" id="UP000667802"/>
    </source>
</evidence>
<feature type="transmembrane region" description="Helical" evidence="1">
    <location>
        <begin position="6"/>
        <end position="24"/>
    </location>
</feature>
<keyword evidence="1" id="KW-0472">Membrane</keyword>
<gene>
    <name evidence="2" type="ORF">G7B40_032545</name>
</gene>
<dbReference type="Proteomes" id="UP000667802">
    <property type="component" value="Unassembled WGS sequence"/>
</dbReference>
<accession>A0AAP5MBH1</accession>
<name>A0AAP5MBH1_9CYAN</name>
<dbReference type="AlphaFoldDB" id="A0AAP5MBH1"/>
<feature type="transmembrane region" description="Helical" evidence="1">
    <location>
        <begin position="62"/>
        <end position="81"/>
    </location>
</feature>